<dbReference type="InterPro" id="IPR001173">
    <property type="entry name" value="Glyco_trans_2-like"/>
</dbReference>
<evidence type="ECO:0000259" key="1">
    <source>
        <dbReference type="Pfam" id="PF00535"/>
    </source>
</evidence>
<dbReference type="EMBL" id="SJPF01000002">
    <property type="protein sequence ID" value="TWT34566.1"/>
    <property type="molecule type" value="Genomic_DNA"/>
</dbReference>
<dbReference type="OrthoDB" id="9772170at2"/>
<dbReference type="PANTHER" id="PTHR43685:SF2">
    <property type="entry name" value="GLYCOSYLTRANSFERASE 2-LIKE DOMAIN-CONTAINING PROTEIN"/>
    <property type="match status" value="1"/>
</dbReference>
<protein>
    <submittedName>
        <fullName evidence="2">N-acetylglucosaminyl-diphospho-decaprenol L-rhamnosyltransferase</fullName>
        <ecNumber evidence="2">2.4.1.289</ecNumber>
    </submittedName>
</protein>
<name>A0A5C5V7S0_9BACT</name>
<dbReference type="Gene3D" id="3.90.550.10">
    <property type="entry name" value="Spore Coat Polysaccharide Biosynthesis Protein SpsA, Chain A"/>
    <property type="match status" value="2"/>
</dbReference>
<evidence type="ECO:0000313" key="3">
    <source>
        <dbReference type="Proteomes" id="UP000318878"/>
    </source>
</evidence>
<dbReference type="PANTHER" id="PTHR43685">
    <property type="entry name" value="GLYCOSYLTRANSFERASE"/>
    <property type="match status" value="1"/>
</dbReference>
<dbReference type="InterPro" id="IPR050834">
    <property type="entry name" value="Glycosyltransf_2"/>
</dbReference>
<dbReference type="GO" id="GO:0102096">
    <property type="term" value="F:decaprenyl-N-acetyl-alpha-D-glucosaminyl-pyrophosphate:dTDP-alpha-L-rhamnose rhamnosyltransferase activity"/>
    <property type="evidence" value="ECO:0007669"/>
    <property type="project" value="UniProtKB-EC"/>
</dbReference>
<gene>
    <name evidence="2" type="primary">wbbL</name>
    <name evidence="2" type="ORF">Enr8_19770</name>
</gene>
<dbReference type="Proteomes" id="UP000318878">
    <property type="component" value="Unassembled WGS sequence"/>
</dbReference>
<dbReference type="InterPro" id="IPR029044">
    <property type="entry name" value="Nucleotide-diphossugar_trans"/>
</dbReference>
<dbReference type="CDD" id="cd04186">
    <property type="entry name" value="GT_2_like_c"/>
    <property type="match status" value="1"/>
</dbReference>
<sequence>MLTLLCLARQLMRVPYLAVRNLATIWHLPRYSLSLLYHYLSFCLLPAAQKTRAKEEFDEAFYREAYFRSTDTALSPFEHYMIAGWRRGYSPFAGFDGPFYTESYVDCSRIRPPLLHYCEKGRRLGLAINQGQSKRMGRSRNINLMAQRRDEDIRKWTCRSASEFDPPAIDVSIVTYNSASWLDRFFASLLVQAYPLERMAIHVRDNGSSDATVEKLEAFRKSEGSAFADFVVSCGANVGFGRGHDAAIAGGRGEFVLVTNVDLEFERDSIVRAVETAVSDRGSNFACWELRQRPFEHPKYYDPVTLEANWCSHACILLQRNAYADVGGYDPDIFMYGEDVELSFRFRRSGYRLKYVPNATVVHHTRAKSASGKNREFMGILYANAWLRLKYGTLHDIGEIFLLYRKLLNSWSILAWRNKRRLIAQTEELAYRMPDVLKQRGELPQEEGDFAFESWDYDLRRNIDSDSLDDPNTGAPLVSIVVRTVDGRQLLLKQALTCLVNQTYLNIEVIVVEDGGEASRSLVDDFEPRLAKADKRICYLPLERVGRSVAGNRGLEAATGEYVMFYDDDDLLFADHVETLVARMVEEPRAAAVFADSFIVETRFHKDDQNVVRSYEELSHYPHENLVNRFNRGALLRTNLFPIQAVLFRRHCFEKLGGFDPTLDALEDWILWCRYSQLGGFIRVPKTTSLYRIPASVEEKHKRSKHFSAYQSLADELSAR</sequence>
<organism evidence="2 3">
    <name type="scientific">Blastopirellula retiformator</name>
    <dbReference type="NCBI Taxonomy" id="2527970"/>
    <lineage>
        <taxon>Bacteria</taxon>
        <taxon>Pseudomonadati</taxon>
        <taxon>Planctomycetota</taxon>
        <taxon>Planctomycetia</taxon>
        <taxon>Pirellulales</taxon>
        <taxon>Pirellulaceae</taxon>
        <taxon>Blastopirellula</taxon>
    </lineage>
</organism>
<dbReference type="EC" id="2.4.1.289" evidence="2"/>
<dbReference type="RefSeq" id="WP_146430915.1">
    <property type="nucleotide sequence ID" value="NZ_SJPF01000002.1"/>
</dbReference>
<evidence type="ECO:0000313" key="2">
    <source>
        <dbReference type="EMBL" id="TWT34566.1"/>
    </source>
</evidence>
<proteinExistence type="predicted"/>
<comment type="caution">
    <text evidence="2">The sequence shown here is derived from an EMBL/GenBank/DDBJ whole genome shotgun (WGS) entry which is preliminary data.</text>
</comment>
<dbReference type="Pfam" id="PF00535">
    <property type="entry name" value="Glycos_transf_2"/>
    <property type="match status" value="2"/>
</dbReference>
<feature type="domain" description="Glycosyltransferase 2-like" evidence="1">
    <location>
        <begin position="171"/>
        <end position="281"/>
    </location>
</feature>
<keyword evidence="2" id="KW-0808">Transferase</keyword>
<reference evidence="2 3" key="1">
    <citation type="submission" date="2019-02" db="EMBL/GenBank/DDBJ databases">
        <title>Deep-cultivation of Planctomycetes and their phenomic and genomic characterization uncovers novel biology.</title>
        <authorList>
            <person name="Wiegand S."/>
            <person name="Jogler M."/>
            <person name="Boedeker C."/>
            <person name="Pinto D."/>
            <person name="Vollmers J."/>
            <person name="Rivas-Marin E."/>
            <person name="Kohn T."/>
            <person name="Peeters S.H."/>
            <person name="Heuer A."/>
            <person name="Rast P."/>
            <person name="Oberbeckmann S."/>
            <person name="Bunk B."/>
            <person name="Jeske O."/>
            <person name="Meyerdierks A."/>
            <person name="Storesund J.E."/>
            <person name="Kallscheuer N."/>
            <person name="Luecker S."/>
            <person name="Lage O.M."/>
            <person name="Pohl T."/>
            <person name="Merkel B.J."/>
            <person name="Hornburger P."/>
            <person name="Mueller R.-W."/>
            <person name="Bruemmer F."/>
            <person name="Labrenz M."/>
            <person name="Spormann A.M."/>
            <person name="Op Den Camp H."/>
            <person name="Overmann J."/>
            <person name="Amann R."/>
            <person name="Jetten M.S.M."/>
            <person name="Mascher T."/>
            <person name="Medema M.H."/>
            <person name="Devos D.P."/>
            <person name="Kaster A.-K."/>
            <person name="Ovreas L."/>
            <person name="Rohde M."/>
            <person name="Galperin M.Y."/>
            <person name="Jogler C."/>
        </authorList>
    </citation>
    <scope>NUCLEOTIDE SEQUENCE [LARGE SCALE GENOMIC DNA]</scope>
    <source>
        <strain evidence="2 3">Enr8</strain>
    </source>
</reference>
<dbReference type="SUPFAM" id="SSF53448">
    <property type="entry name" value="Nucleotide-diphospho-sugar transferases"/>
    <property type="match status" value="2"/>
</dbReference>
<keyword evidence="2" id="KW-0328">Glycosyltransferase</keyword>
<accession>A0A5C5V7S0</accession>
<keyword evidence="3" id="KW-1185">Reference proteome</keyword>
<feature type="domain" description="Glycosyltransferase 2-like" evidence="1">
    <location>
        <begin position="487"/>
        <end position="638"/>
    </location>
</feature>
<dbReference type="AlphaFoldDB" id="A0A5C5V7S0"/>